<evidence type="ECO:0000256" key="1">
    <source>
        <dbReference type="ARBA" id="ARBA00009437"/>
    </source>
</evidence>
<evidence type="ECO:0000313" key="7">
    <source>
        <dbReference type="Proteomes" id="UP000234462"/>
    </source>
</evidence>
<dbReference type="InterPro" id="IPR036390">
    <property type="entry name" value="WH_DNA-bd_sf"/>
</dbReference>
<dbReference type="GO" id="GO:0003700">
    <property type="term" value="F:DNA-binding transcription factor activity"/>
    <property type="evidence" value="ECO:0007669"/>
    <property type="project" value="InterPro"/>
</dbReference>
<dbReference type="PANTHER" id="PTHR30346:SF29">
    <property type="entry name" value="LYSR SUBSTRATE-BINDING"/>
    <property type="match status" value="1"/>
</dbReference>
<sequence>MHGAAVAEKQMFLQHHQSQPYDRSMWDLNRLRMWRAVVSTGSVTDAARNLQYSPASVSQQIIALQQALGFPLYRRVGRGIEITEAGRRFAQETDDLFDESARLTDVVDALRSGPRGHVSIGCSSSVAREWIPDVLREAVVRFPHLRYDVMTNEPSSGADRHRADVDVVSEPGHTEPTAKGGGSTDHLIDDTYLLVLPAQHPLSEHSVVSVGQLADEPLLDPDVQGSATGDVIEHATRAAGFSPRYAARADDHYGILAMVSAGIGLAALPRLAVAGLPSDLTSRPLTDPTPHRRIMLHVDRRVAHLPHVEFLRAAFIRTAAAE</sequence>
<dbReference type="GO" id="GO:0032993">
    <property type="term" value="C:protein-DNA complex"/>
    <property type="evidence" value="ECO:0007669"/>
    <property type="project" value="TreeGrafter"/>
</dbReference>
<gene>
    <name evidence="6" type="ORF">BJEO58_00014</name>
</gene>
<dbReference type="Pfam" id="PF00126">
    <property type="entry name" value="HTH_1"/>
    <property type="match status" value="1"/>
</dbReference>
<evidence type="ECO:0000256" key="4">
    <source>
        <dbReference type="ARBA" id="ARBA00023163"/>
    </source>
</evidence>
<proteinExistence type="inferred from homology"/>
<dbReference type="Pfam" id="PF03466">
    <property type="entry name" value="LysR_substrate"/>
    <property type="match status" value="1"/>
</dbReference>
<dbReference type="CDD" id="cd05466">
    <property type="entry name" value="PBP2_LTTR_substrate"/>
    <property type="match status" value="1"/>
</dbReference>
<evidence type="ECO:0000256" key="3">
    <source>
        <dbReference type="ARBA" id="ARBA00023125"/>
    </source>
</evidence>
<dbReference type="Gene3D" id="3.40.190.10">
    <property type="entry name" value="Periplasmic binding protein-like II"/>
    <property type="match status" value="2"/>
</dbReference>
<reference evidence="7" key="1">
    <citation type="submission" date="2017-03" db="EMBL/GenBank/DDBJ databases">
        <authorList>
            <person name="Monnet C."/>
        </authorList>
    </citation>
    <scope>NUCLEOTIDE SEQUENCE [LARGE SCALE GENOMIC DNA]</scope>
    <source>
        <strain evidence="7">SJ5-8</strain>
    </source>
</reference>
<feature type="domain" description="HTH lysR-type" evidence="5">
    <location>
        <begin position="26"/>
        <end position="83"/>
    </location>
</feature>
<evidence type="ECO:0000259" key="5">
    <source>
        <dbReference type="PROSITE" id="PS50931"/>
    </source>
</evidence>
<dbReference type="InterPro" id="IPR000847">
    <property type="entry name" value="LysR_HTH_N"/>
</dbReference>
<dbReference type="Proteomes" id="UP000234462">
    <property type="component" value="Unassembled WGS sequence"/>
</dbReference>
<keyword evidence="3 6" id="KW-0238">DNA-binding</keyword>
<comment type="similarity">
    <text evidence="1">Belongs to the LysR transcriptional regulatory family.</text>
</comment>
<dbReference type="PANTHER" id="PTHR30346">
    <property type="entry name" value="TRANSCRIPTIONAL DUAL REGULATOR HCAR-RELATED"/>
    <property type="match status" value="1"/>
</dbReference>
<evidence type="ECO:0000256" key="2">
    <source>
        <dbReference type="ARBA" id="ARBA00023015"/>
    </source>
</evidence>
<dbReference type="InterPro" id="IPR005119">
    <property type="entry name" value="LysR_subst-bd"/>
</dbReference>
<dbReference type="SUPFAM" id="SSF46785">
    <property type="entry name" value="Winged helix' DNA-binding domain"/>
    <property type="match status" value="1"/>
</dbReference>
<dbReference type="PROSITE" id="PS50931">
    <property type="entry name" value="HTH_LYSR"/>
    <property type="match status" value="1"/>
</dbReference>
<evidence type="ECO:0000313" key="6">
    <source>
        <dbReference type="EMBL" id="SMY10448.1"/>
    </source>
</evidence>
<dbReference type="AlphaFoldDB" id="A0A2H1L0L7"/>
<dbReference type="SUPFAM" id="SSF53850">
    <property type="entry name" value="Periplasmic binding protein-like II"/>
    <property type="match status" value="1"/>
</dbReference>
<dbReference type="Gene3D" id="1.10.10.10">
    <property type="entry name" value="Winged helix-like DNA-binding domain superfamily/Winged helix DNA-binding domain"/>
    <property type="match status" value="1"/>
</dbReference>
<protein>
    <submittedName>
        <fullName evidence="6">DNA-binding transcriptional regulator, LysR family</fullName>
    </submittedName>
</protein>
<keyword evidence="4" id="KW-0804">Transcription</keyword>
<dbReference type="InterPro" id="IPR036388">
    <property type="entry name" value="WH-like_DNA-bd_sf"/>
</dbReference>
<keyword evidence="7" id="KW-1185">Reference proteome</keyword>
<keyword evidence="2" id="KW-0805">Transcription regulation</keyword>
<accession>A0A2H1L0L7</accession>
<organism evidence="6 7">
    <name type="scientific">Brevibacterium jeotgali</name>
    <dbReference type="NCBI Taxonomy" id="1262550"/>
    <lineage>
        <taxon>Bacteria</taxon>
        <taxon>Bacillati</taxon>
        <taxon>Actinomycetota</taxon>
        <taxon>Actinomycetes</taxon>
        <taxon>Micrococcales</taxon>
        <taxon>Brevibacteriaceae</taxon>
        <taxon>Brevibacterium</taxon>
    </lineage>
</organism>
<name>A0A2H1L0L7_9MICO</name>
<dbReference type="EMBL" id="FXZM01000001">
    <property type="protein sequence ID" value="SMY10448.1"/>
    <property type="molecule type" value="Genomic_DNA"/>
</dbReference>
<dbReference type="GO" id="GO:0003677">
    <property type="term" value="F:DNA binding"/>
    <property type="evidence" value="ECO:0007669"/>
    <property type="project" value="UniProtKB-KW"/>
</dbReference>